<evidence type="ECO:0000313" key="3">
    <source>
        <dbReference type="EMBL" id="KAL1558504.1"/>
    </source>
</evidence>
<gene>
    <name evidence="3" type="ORF">AAHA92_08959</name>
</gene>
<protein>
    <submittedName>
        <fullName evidence="3">Uncharacterized protein</fullName>
    </submittedName>
</protein>
<evidence type="ECO:0000313" key="4">
    <source>
        <dbReference type="Proteomes" id="UP001567538"/>
    </source>
</evidence>
<keyword evidence="2" id="KW-0732">Signal</keyword>
<feature type="signal peptide" evidence="2">
    <location>
        <begin position="1"/>
        <end position="24"/>
    </location>
</feature>
<feature type="chain" id="PRO_5044806910" evidence="2">
    <location>
        <begin position="25"/>
        <end position="103"/>
    </location>
</feature>
<sequence>MSTNRSIIYMAFLLLVLVSSPAMSRHLPILQSAPSTALPAAARDEITTPFRNHRQRAFHGQEIKNCMPKGSRRSSAPSRFVNYHTLGSSSNCSGSQTPPSTTP</sequence>
<feature type="region of interest" description="Disordered" evidence="1">
    <location>
        <begin position="55"/>
        <end position="103"/>
    </location>
</feature>
<dbReference type="AlphaFoldDB" id="A0ABD1HTC9"/>
<dbReference type="PANTHER" id="PTHR36619:SF2">
    <property type="entry name" value="OS04G0208900 PROTEIN"/>
    <property type="match status" value="1"/>
</dbReference>
<feature type="compositionally biased region" description="Polar residues" evidence="1">
    <location>
        <begin position="85"/>
        <end position="103"/>
    </location>
</feature>
<organism evidence="3 4">
    <name type="scientific">Salvia divinorum</name>
    <name type="common">Maria pastora</name>
    <name type="synonym">Diviner's sage</name>
    <dbReference type="NCBI Taxonomy" id="28513"/>
    <lineage>
        <taxon>Eukaryota</taxon>
        <taxon>Viridiplantae</taxon>
        <taxon>Streptophyta</taxon>
        <taxon>Embryophyta</taxon>
        <taxon>Tracheophyta</taxon>
        <taxon>Spermatophyta</taxon>
        <taxon>Magnoliopsida</taxon>
        <taxon>eudicotyledons</taxon>
        <taxon>Gunneridae</taxon>
        <taxon>Pentapetalae</taxon>
        <taxon>asterids</taxon>
        <taxon>lamiids</taxon>
        <taxon>Lamiales</taxon>
        <taxon>Lamiaceae</taxon>
        <taxon>Nepetoideae</taxon>
        <taxon>Mentheae</taxon>
        <taxon>Salviinae</taxon>
        <taxon>Salvia</taxon>
        <taxon>Salvia subgen. Calosphace</taxon>
    </lineage>
</organism>
<keyword evidence="4" id="KW-1185">Reference proteome</keyword>
<evidence type="ECO:0000256" key="1">
    <source>
        <dbReference type="SAM" id="MobiDB-lite"/>
    </source>
</evidence>
<dbReference type="EMBL" id="JBEAFC010000004">
    <property type="protein sequence ID" value="KAL1558504.1"/>
    <property type="molecule type" value="Genomic_DNA"/>
</dbReference>
<proteinExistence type="predicted"/>
<accession>A0ABD1HTC9</accession>
<evidence type="ECO:0000256" key="2">
    <source>
        <dbReference type="SAM" id="SignalP"/>
    </source>
</evidence>
<comment type="caution">
    <text evidence="3">The sequence shown here is derived from an EMBL/GenBank/DDBJ whole genome shotgun (WGS) entry which is preliminary data.</text>
</comment>
<dbReference type="Proteomes" id="UP001567538">
    <property type="component" value="Unassembled WGS sequence"/>
</dbReference>
<dbReference type="PANTHER" id="PTHR36619">
    <property type="entry name" value="OS04G0208900 PROTEIN"/>
    <property type="match status" value="1"/>
</dbReference>
<name>A0ABD1HTC9_SALDI</name>
<reference evidence="3 4" key="1">
    <citation type="submission" date="2024-06" db="EMBL/GenBank/DDBJ databases">
        <title>A chromosome level genome sequence of Diviner's sage (Salvia divinorum).</title>
        <authorList>
            <person name="Ford S.A."/>
            <person name="Ro D.-K."/>
            <person name="Ness R.W."/>
            <person name="Phillips M.A."/>
        </authorList>
    </citation>
    <scope>NUCLEOTIDE SEQUENCE [LARGE SCALE GENOMIC DNA]</scope>
    <source>
        <strain evidence="3">SAF-2024a</strain>
        <tissue evidence="3">Leaf</tissue>
    </source>
</reference>